<evidence type="ECO:0000313" key="3">
    <source>
        <dbReference type="WBParaSite" id="MBELARI_LOCUS4242"/>
    </source>
</evidence>
<accession>A0AAF3FBJ5</accession>
<sequence length="110" mass="12724">MDFVTNRRLKELKRSGRVTRAESLLMVQMLTNSFCIVSSTILYNLLNAIDNIFFGPNMVYLAHNITSLNVWIVLFFVSGITTMICLRKRKRNKVMPNVRITTDHKISTLD</sequence>
<dbReference type="Proteomes" id="UP000887575">
    <property type="component" value="Unassembled WGS sequence"/>
</dbReference>
<keyword evidence="1" id="KW-0472">Membrane</keyword>
<name>A0AAF3FBJ5_9BILA</name>
<keyword evidence="1" id="KW-1133">Transmembrane helix</keyword>
<keyword evidence="1" id="KW-0812">Transmembrane</keyword>
<dbReference type="WBParaSite" id="MBELARI_LOCUS4242">
    <property type="protein sequence ID" value="MBELARI_LOCUS4242"/>
    <property type="gene ID" value="MBELARI_LOCUS4242"/>
</dbReference>
<dbReference type="AlphaFoldDB" id="A0AAF3FBJ5"/>
<protein>
    <submittedName>
        <fullName evidence="3">Gustatory receptor</fullName>
    </submittedName>
</protein>
<proteinExistence type="predicted"/>
<keyword evidence="2" id="KW-1185">Reference proteome</keyword>
<organism evidence="2 3">
    <name type="scientific">Mesorhabditis belari</name>
    <dbReference type="NCBI Taxonomy" id="2138241"/>
    <lineage>
        <taxon>Eukaryota</taxon>
        <taxon>Metazoa</taxon>
        <taxon>Ecdysozoa</taxon>
        <taxon>Nematoda</taxon>
        <taxon>Chromadorea</taxon>
        <taxon>Rhabditida</taxon>
        <taxon>Rhabditina</taxon>
        <taxon>Rhabditomorpha</taxon>
        <taxon>Rhabditoidea</taxon>
        <taxon>Rhabditidae</taxon>
        <taxon>Mesorhabditinae</taxon>
        <taxon>Mesorhabditis</taxon>
    </lineage>
</organism>
<evidence type="ECO:0000256" key="1">
    <source>
        <dbReference type="SAM" id="Phobius"/>
    </source>
</evidence>
<feature type="transmembrane region" description="Helical" evidence="1">
    <location>
        <begin position="21"/>
        <end position="45"/>
    </location>
</feature>
<feature type="transmembrane region" description="Helical" evidence="1">
    <location>
        <begin position="65"/>
        <end position="86"/>
    </location>
</feature>
<evidence type="ECO:0000313" key="2">
    <source>
        <dbReference type="Proteomes" id="UP000887575"/>
    </source>
</evidence>
<reference evidence="3" key="1">
    <citation type="submission" date="2024-02" db="UniProtKB">
        <authorList>
            <consortium name="WormBaseParasite"/>
        </authorList>
    </citation>
    <scope>IDENTIFICATION</scope>
</reference>